<accession>A0A840RC95</accession>
<dbReference type="EMBL" id="JACHHN010000003">
    <property type="protein sequence ID" value="MBB5191079.1"/>
    <property type="molecule type" value="Genomic_DNA"/>
</dbReference>
<dbReference type="RefSeq" id="WP_184099665.1">
    <property type="nucleotide sequence ID" value="NZ_JACHHN010000003.1"/>
</dbReference>
<sequence>MQKQALPIRPLILASTSVYRRELLSRLGLPFETASPMVDETPQTGETAAHTSLRLAISKAVALKGAFPNALLIGSDQVALLDGQQLGKPGTHERAVSQLTLMRGRTVAFHTAVAVHDAQSGVTHSATDITRVTLRHYSDAQIEHYLRREQPYDCAGSAKVESLGIAMIAAVESTDPTALIGLPLIALCNLLQQHGVEVL</sequence>
<keyword evidence="3 5" id="KW-0378">Hydrolase</keyword>
<evidence type="ECO:0000313" key="6">
    <source>
        <dbReference type="EMBL" id="MBB5191079.1"/>
    </source>
</evidence>
<reference evidence="6 7" key="1">
    <citation type="submission" date="2020-08" db="EMBL/GenBank/DDBJ databases">
        <title>Genomic Encyclopedia of Type Strains, Phase IV (KMG-IV): sequencing the most valuable type-strain genomes for metagenomic binning, comparative biology and taxonomic classification.</title>
        <authorList>
            <person name="Goeker M."/>
        </authorList>
    </citation>
    <scope>NUCLEOTIDE SEQUENCE [LARGE SCALE GENOMIC DNA]</scope>
    <source>
        <strain evidence="6 7">DSM 18233</strain>
    </source>
</reference>
<evidence type="ECO:0000313" key="7">
    <source>
        <dbReference type="Proteomes" id="UP000543030"/>
    </source>
</evidence>
<evidence type="ECO:0000256" key="5">
    <source>
        <dbReference type="HAMAP-Rule" id="MF_00528"/>
    </source>
</evidence>
<dbReference type="AlphaFoldDB" id="A0A840RC95"/>
<dbReference type="PANTHER" id="PTHR43213">
    <property type="entry name" value="BIFUNCTIONAL DTTP/UTP PYROPHOSPHATASE/METHYLTRANSFERASE PROTEIN-RELATED"/>
    <property type="match status" value="1"/>
</dbReference>
<dbReference type="Pfam" id="PF02545">
    <property type="entry name" value="Maf"/>
    <property type="match status" value="1"/>
</dbReference>
<dbReference type="InterPro" id="IPR029001">
    <property type="entry name" value="ITPase-like_fam"/>
</dbReference>
<proteinExistence type="inferred from homology"/>
<feature type="site" description="Important for substrate specificity" evidence="5">
    <location>
        <position position="77"/>
    </location>
</feature>
<dbReference type="NCBIfam" id="TIGR00172">
    <property type="entry name" value="maf"/>
    <property type="match status" value="1"/>
</dbReference>
<comment type="catalytic activity">
    <reaction evidence="5">
        <text>N(7)-methyl-GTP + H2O = N(7)-methyl-GMP + diphosphate + H(+)</text>
        <dbReference type="Rhea" id="RHEA:58744"/>
        <dbReference type="ChEBI" id="CHEBI:15377"/>
        <dbReference type="ChEBI" id="CHEBI:15378"/>
        <dbReference type="ChEBI" id="CHEBI:33019"/>
        <dbReference type="ChEBI" id="CHEBI:58285"/>
        <dbReference type="ChEBI" id="CHEBI:87133"/>
    </reaction>
</comment>
<organism evidence="6 7">
    <name type="scientific">Silvimonas terrae</name>
    <dbReference type="NCBI Taxonomy" id="300266"/>
    <lineage>
        <taxon>Bacteria</taxon>
        <taxon>Pseudomonadati</taxon>
        <taxon>Pseudomonadota</taxon>
        <taxon>Betaproteobacteria</taxon>
        <taxon>Neisseriales</taxon>
        <taxon>Chitinibacteraceae</taxon>
        <taxon>Silvimonas</taxon>
    </lineage>
</organism>
<dbReference type="GO" id="GO:0009117">
    <property type="term" value="P:nucleotide metabolic process"/>
    <property type="evidence" value="ECO:0007669"/>
    <property type="project" value="UniProtKB-KW"/>
</dbReference>
<keyword evidence="4 5" id="KW-0546">Nucleotide metabolism</keyword>
<comment type="similarity">
    <text evidence="5">Belongs to the Maf family. YceF subfamily.</text>
</comment>
<evidence type="ECO:0000256" key="1">
    <source>
        <dbReference type="ARBA" id="ARBA00004496"/>
    </source>
</evidence>
<dbReference type="GO" id="GO:0005737">
    <property type="term" value="C:cytoplasm"/>
    <property type="evidence" value="ECO:0007669"/>
    <property type="project" value="UniProtKB-SubCell"/>
</dbReference>
<feature type="active site" description="Proton acceptor" evidence="5">
    <location>
        <position position="76"/>
    </location>
</feature>
<dbReference type="GO" id="GO:0047429">
    <property type="term" value="F:nucleoside triphosphate diphosphatase activity"/>
    <property type="evidence" value="ECO:0007669"/>
    <property type="project" value="InterPro"/>
</dbReference>
<keyword evidence="7" id="KW-1185">Reference proteome</keyword>
<dbReference type="EC" id="3.6.1.-" evidence="5"/>
<dbReference type="CDD" id="cd00555">
    <property type="entry name" value="Maf"/>
    <property type="match status" value="1"/>
</dbReference>
<protein>
    <recommendedName>
        <fullName evidence="5">7-methyl-GTP pyrophosphatase</fullName>
        <shortName evidence="5">m(7)GTP pyrophosphatase</shortName>
        <ecNumber evidence="5">3.6.1.-</ecNumber>
    </recommendedName>
</protein>
<dbReference type="PIRSF" id="PIRSF006305">
    <property type="entry name" value="Maf"/>
    <property type="match status" value="1"/>
</dbReference>
<dbReference type="InterPro" id="IPR003697">
    <property type="entry name" value="Maf-like"/>
</dbReference>
<feature type="site" description="Important for substrate specificity" evidence="5">
    <location>
        <position position="161"/>
    </location>
</feature>
<dbReference type="HAMAP" id="MF_00528">
    <property type="entry name" value="Maf"/>
    <property type="match status" value="1"/>
</dbReference>
<comment type="caution">
    <text evidence="5">Lacks conserved residue(s) required for the propagation of feature annotation.</text>
</comment>
<keyword evidence="2 5" id="KW-0963">Cytoplasm</keyword>
<comment type="function">
    <text evidence="5">Nucleoside triphosphate pyrophosphatase that hydrolyzes 7-methyl-GTP (m(7)GTP). May have a dual role in cell division arrest and in preventing the incorporation of modified nucleotides into cellular nucleic acids.</text>
</comment>
<evidence type="ECO:0000256" key="4">
    <source>
        <dbReference type="ARBA" id="ARBA00023080"/>
    </source>
</evidence>
<comment type="caution">
    <text evidence="6">The sequence shown here is derived from an EMBL/GenBank/DDBJ whole genome shotgun (WGS) entry which is preliminary data.</text>
</comment>
<dbReference type="Proteomes" id="UP000543030">
    <property type="component" value="Unassembled WGS sequence"/>
</dbReference>
<gene>
    <name evidence="6" type="ORF">HNQ50_001802</name>
</gene>
<feature type="site" description="Important for substrate specificity" evidence="5">
    <location>
        <position position="19"/>
    </location>
</feature>
<dbReference type="SUPFAM" id="SSF52972">
    <property type="entry name" value="ITPase-like"/>
    <property type="match status" value="1"/>
</dbReference>
<comment type="cofactor">
    <cofactor evidence="5">
        <name>a divalent metal cation</name>
        <dbReference type="ChEBI" id="CHEBI:60240"/>
    </cofactor>
</comment>
<dbReference type="PANTHER" id="PTHR43213:SF10">
    <property type="entry name" value="7-METHYL-GTP PYROPHOSPHATASE"/>
    <property type="match status" value="1"/>
</dbReference>
<evidence type="ECO:0000256" key="2">
    <source>
        <dbReference type="ARBA" id="ARBA00022490"/>
    </source>
</evidence>
<comment type="subcellular location">
    <subcellularLocation>
        <location evidence="1 5">Cytoplasm</location>
    </subcellularLocation>
</comment>
<name>A0A840RC95_9NEIS</name>
<evidence type="ECO:0000256" key="3">
    <source>
        <dbReference type="ARBA" id="ARBA00022801"/>
    </source>
</evidence>
<dbReference type="Gene3D" id="3.90.950.10">
    <property type="match status" value="1"/>
</dbReference>